<evidence type="ECO:0000256" key="2">
    <source>
        <dbReference type="SAM" id="Phobius"/>
    </source>
</evidence>
<keyword evidence="2" id="KW-1133">Transmembrane helix</keyword>
<feature type="transmembrane region" description="Helical" evidence="2">
    <location>
        <begin position="51"/>
        <end position="71"/>
    </location>
</feature>
<proteinExistence type="predicted"/>
<keyword evidence="2" id="KW-0812">Transmembrane</keyword>
<feature type="region of interest" description="Disordered" evidence="1">
    <location>
        <begin position="133"/>
        <end position="315"/>
    </location>
</feature>
<dbReference type="InterPro" id="IPR004296">
    <property type="entry name" value="DUF236"/>
</dbReference>
<comment type="caution">
    <text evidence="3">The sequence shown here is derived from an EMBL/GenBank/DDBJ whole genome shotgun (WGS) entry which is preliminary data.</text>
</comment>
<feature type="compositionally biased region" description="Basic and acidic residues" evidence="1">
    <location>
        <begin position="293"/>
        <end position="315"/>
    </location>
</feature>
<organism evidence="3 4">
    <name type="scientific">Necator americanus</name>
    <name type="common">Human hookworm</name>
    <dbReference type="NCBI Taxonomy" id="51031"/>
    <lineage>
        <taxon>Eukaryota</taxon>
        <taxon>Metazoa</taxon>
        <taxon>Ecdysozoa</taxon>
        <taxon>Nematoda</taxon>
        <taxon>Chromadorea</taxon>
        <taxon>Rhabditida</taxon>
        <taxon>Rhabditina</taxon>
        <taxon>Rhabditomorpha</taxon>
        <taxon>Strongyloidea</taxon>
        <taxon>Ancylostomatidae</taxon>
        <taxon>Bunostominae</taxon>
        <taxon>Necator</taxon>
    </lineage>
</organism>
<dbReference type="EMBL" id="JAVFWL010000002">
    <property type="protein sequence ID" value="KAK6739166.1"/>
    <property type="molecule type" value="Genomic_DNA"/>
</dbReference>
<name>A0ABR1CPP5_NECAM</name>
<feature type="compositionally biased region" description="Basic and acidic residues" evidence="1">
    <location>
        <begin position="149"/>
        <end position="159"/>
    </location>
</feature>
<keyword evidence="4" id="KW-1185">Reference proteome</keyword>
<dbReference type="Pfam" id="PF03057">
    <property type="entry name" value="DUF236"/>
    <property type="match status" value="2"/>
</dbReference>
<keyword evidence="2" id="KW-0472">Membrane</keyword>
<evidence type="ECO:0000256" key="1">
    <source>
        <dbReference type="SAM" id="MobiDB-lite"/>
    </source>
</evidence>
<reference evidence="3 4" key="1">
    <citation type="submission" date="2023-08" db="EMBL/GenBank/DDBJ databases">
        <title>A Necator americanus chromosomal reference genome.</title>
        <authorList>
            <person name="Ilik V."/>
            <person name="Petrzelkova K.J."/>
            <person name="Pardy F."/>
            <person name="Fuh T."/>
            <person name="Niatou-Singa F.S."/>
            <person name="Gouil Q."/>
            <person name="Baker L."/>
            <person name="Ritchie M.E."/>
            <person name="Jex A.R."/>
            <person name="Gazzola D."/>
            <person name="Li H."/>
            <person name="Toshio Fujiwara R."/>
            <person name="Zhan B."/>
            <person name="Aroian R.V."/>
            <person name="Pafco B."/>
            <person name="Schwarz E.M."/>
        </authorList>
    </citation>
    <scope>NUCLEOTIDE SEQUENCE [LARGE SCALE GENOMIC DNA]</scope>
    <source>
        <strain evidence="3 4">Aroian</strain>
        <tissue evidence="3">Whole animal</tissue>
    </source>
</reference>
<evidence type="ECO:0000313" key="3">
    <source>
        <dbReference type="EMBL" id="KAK6739166.1"/>
    </source>
</evidence>
<evidence type="ECO:0000313" key="4">
    <source>
        <dbReference type="Proteomes" id="UP001303046"/>
    </source>
</evidence>
<gene>
    <name evidence="3" type="primary">Necator_chrII.g8728</name>
    <name evidence="3" type="ORF">RB195_020933</name>
</gene>
<feature type="compositionally biased region" description="Basic and acidic residues" evidence="1">
    <location>
        <begin position="258"/>
        <end position="285"/>
    </location>
</feature>
<dbReference type="Proteomes" id="UP001303046">
    <property type="component" value="Unassembled WGS sequence"/>
</dbReference>
<sequence>MVSSCETRYNAGYVQPDDGTGAIDCGKEEIFGEKRENECVAADPLMSLAEIVIFSVGFLFSILSHCVAWAIHTKVSRVLERLKDCDDNIKSATKLVDNSAITGSVLQLSAEQLRFDPDVNEFERDVAVLMLKDPQQSYTGETMHRPNKPKMEGLPENRSKKSPKKPPVDGAGLAGPKRKVDSEEPEKENVRPSDNQKKVAPKDSRERGQDAGAAESEDEKNPNKKKFKPPPNIAKADAKDPAYETLQGIGNELFTGANKEEKKSKEDGPKEKKSKEDASQDEKNKFKQPQKIQKADAKDPQYETLADVKDDIFKG</sequence>
<feature type="compositionally biased region" description="Basic and acidic residues" evidence="1">
    <location>
        <begin position="178"/>
        <end position="209"/>
    </location>
</feature>
<accession>A0ABR1CPP5</accession>
<protein>
    <submittedName>
        <fullName evidence="3">Uncharacterized protein</fullName>
    </submittedName>
</protein>